<gene>
    <name evidence="1" type="ORF">METZ01_LOCUS489198</name>
</gene>
<evidence type="ECO:0000313" key="1">
    <source>
        <dbReference type="EMBL" id="SVE36344.1"/>
    </source>
</evidence>
<accession>A0A383CW90</accession>
<organism evidence="1">
    <name type="scientific">marine metagenome</name>
    <dbReference type="NCBI Taxonomy" id="408172"/>
    <lineage>
        <taxon>unclassified sequences</taxon>
        <taxon>metagenomes</taxon>
        <taxon>ecological metagenomes</taxon>
    </lineage>
</organism>
<name>A0A383CW90_9ZZZZ</name>
<sequence>MEDPFGLGGKYYYPFSQRNPHHGGGGY</sequence>
<dbReference type="AlphaFoldDB" id="A0A383CW90"/>
<dbReference type="EMBL" id="UINC01212150">
    <property type="protein sequence ID" value="SVE36344.1"/>
    <property type="molecule type" value="Genomic_DNA"/>
</dbReference>
<reference evidence="1" key="1">
    <citation type="submission" date="2018-05" db="EMBL/GenBank/DDBJ databases">
        <authorList>
            <person name="Lanie J.A."/>
            <person name="Ng W.-L."/>
            <person name="Kazmierczak K.M."/>
            <person name="Andrzejewski T.M."/>
            <person name="Davidsen T.M."/>
            <person name="Wayne K.J."/>
            <person name="Tettelin H."/>
            <person name="Glass J.I."/>
            <person name="Rusch D."/>
            <person name="Podicherti R."/>
            <person name="Tsui H.-C.T."/>
            <person name="Winkler M.E."/>
        </authorList>
    </citation>
    <scope>NUCLEOTIDE SEQUENCE</scope>
</reference>
<protein>
    <submittedName>
        <fullName evidence="1">Uncharacterized protein</fullName>
    </submittedName>
</protein>
<proteinExistence type="predicted"/>